<evidence type="ECO:0000313" key="5">
    <source>
        <dbReference type="Proteomes" id="UP000002748"/>
    </source>
</evidence>
<feature type="region of interest" description="Disordered" evidence="1">
    <location>
        <begin position="343"/>
        <end position="366"/>
    </location>
</feature>
<reference evidence="4 5" key="1">
    <citation type="journal article" date="2012" name="Eukaryot. Cell">
        <title>Draft genome sequence of CBS 2479, the standard type strain of Trichosporon asahii.</title>
        <authorList>
            <person name="Yang R.Y."/>
            <person name="Li H.T."/>
            <person name="Zhu H."/>
            <person name="Zhou G.P."/>
            <person name="Wang M."/>
            <person name="Wang L."/>
        </authorList>
    </citation>
    <scope>NUCLEOTIDE SEQUENCE [LARGE SCALE GENOMIC DNA]</scope>
    <source>
        <strain evidence="5">ATCC 90039 / CBS 2479 / JCM 2466 / KCTC 7840 / NCYC 2677 / UAMH 7654</strain>
    </source>
</reference>
<dbReference type="KEGG" id="tasa:A1Q1_02852"/>
<keyword evidence="3" id="KW-0732">Signal</keyword>
<dbReference type="Proteomes" id="UP000002748">
    <property type="component" value="Unassembled WGS sequence"/>
</dbReference>
<evidence type="ECO:0000313" key="4">
    <source>
        <dbReference type="EMBL" id="EJT48148.1"/>
    </source>
</evidence>
<feature type="chain" id="PRO_5003784429" evidence="3">
    <location>
        <begin position="21"/>
        <end position="366"/>
    </location>
</feature>
<sequence length="366" mass="40393">MVLPRRQLFFAALAATSAWGAIVKGQWGEQCDLGKNHLDQSTWNLVTDCAANLYCDKNGTCAYRGCRQDIYPIGYSGVRFDDLPPLCRDGEFCPDEGDHCMPQSPPGGPCQKDRDEQCQPPEHREGLATYLNVNGSICLNFQCYHANVTAGETCIVENTQYISTADDGTQFSYVVSRDNCAKNYYCDGTTLQCNPKKKRHEPCGAPKECMSYNCQDDGKGHKLCGKAADEPLKPQPWVYVVIGLAIVIVIAGVMAGLWLLHRKAREENQIKLENYYNEQIAYRQSIMSMSHAKNSLLSLPAGTTPEGARASLYEGPNGLLPPNIRRESTGALSEDSEILLHDQLAQASGSQPQMSQARHRGYVATQ</sequence>
<feature type="compositionally biased region" description="Basic residues" evidence="1">
    <location>
        <begin position="357"/>
        <end position="366"/>
    </location>
</feature>
<protein>
    <submittedName>
        <fullName evidence="4">Uncharacterized protein</fullName>
    </submittedName>
</protein>
<feature type="transmembrane region" description="Helical" evidence="2">
    <location>
        <begin position="237"/>
        <end position="260"/>
    </location>
</feature>
<organism evidence="4 5">
    <name type="scientific">Trichosporon asahii var. asahii (strain ATCC 90039 / CBS 2479 / JCM 2466 / KCTC 7840 / NBRC 103889/ NCYC 2677 / UAMH 7654)</name>
    <name type="common">Yeast</name>
    <dbReference type="NCBI Taxonomy" id="1186058"/>
    <lineage>
        <taxon>Eukaryota</taxon>
        <taxon>Fungi</taxon>
        <taxon>Dikarya</taxon>
        <taxon>Basidiomycota</taxon>
        <taxon>Agaricomycotina</taxon>
        <taxon>Tremellomycetes</taxon>
        <taxon>Trichosporonales</taxon>
        <taxon>Trichosporonaceae</taxon>
        <taxon>Trichosporon</taxon>
    </lineage>
</organism>
<keyword evidence="2" id="KW-1133">Transmembrane helix</keyword>
<evidence type="ECO:0000256" key="2">
    <source>
        <dbReference type="SAM" id="Phobius"/>
    </source>
</evidence>
<keyword evidence="2" id="KW-0472">Membrane</keyword>
<feature type="signal peptide" evidence="3">
    <location>
        <begin position="1"/>
        <end position="20"/>
    </location>
</feature>
<dbReference type="RefSeq" id="XP_014179556.1">
    <property type="nucleotide sequence ID" value="XM_014324081.1"/>
</dbReference>
<proteinExistence type="predicted"/>
<name>J5QMN8_TRIAS</name>
<accession>J5QMN8</accession>
<comment type="caution">
    <text evidence="4">The sequence shown here is derived from an EMBL/GenBank/DDBJ whole genome shotgun (WGS) entry which is preliminary data.</text>
</comment>
<dbReference type="OrthoDB" id="195231at2759"/>
<gene>
    <name evidence="4" type="ORF">A1Q1_02852</name>
</gene>
<dbReference type="VEuPathDB" id="FungiDB:A1Q1_02852"/>
<evidence type="ECO:0000256" key="1">
    <source>
        <dbReference type="SAM" id="MobiDB-lite"/>
    </source>
</evidence>
<dbReference type="EMBL" id="ALBS01000211">
    <property type="protein sequence ID" value="EJT48148.1"/>
    <property type="molecule type" value="Genomic_DNA"/>
</dbReference>
<dbReference type="GeneID" id="25986365"/>
<dbReference type="HOGENOM" id="CLU_054233_0_0_1"/>
<evidence type="ECO:0000256" key="3">
    <source>
        <dbReference type="SAM" id="SignalP"/>
    </source>
</evidence>
<keyword evidence="2" id="KW-0812">Transmembrane</keyword>
<dbReference type="AlphaFoldDB" id="J5QMN8"/>
<feature type="compositionally biased region" description="Polar residues" evidence="1">
    <location>
        <begin position="345"/>
        <end position="356"/>
    </location>
</feature>